<proteinExistence type="predicted"/>
<organism evidence="1 2">
    <name type="scientific">Danio rerio</name>
    <name type="common">Zebrafish</name>
    <name type="synonym">Brachydanio rerio</name>
    <dbReference type="NCBI Taxonomy" id="7955"/>
    <lineage>
        <taxon>Eukaryota</taxon>
        <taxon>Metazoa</taxon>
        <taxon>Chordata</taxon>
        <taxon>Craniata</taxon>
        <taxon>Vertebrata</taxon>
        <taxon>Euteleostomi</taxon>
        <taxon>Actinopterygii</taxon>
        <taxon>Neopterygii</taxon>
        <taxon>Teleostei</taxon>
        <taxon>Ostariophysi</taxon>
        <taxon>Cypriniformes</taxon>
        <taxon>Danionidae</taxon>
        <taxon>Danioninae</taxon>
        <taxon>Danio</taxon>
    </lineage>
</organism>
<dbReference type="Proteomes" id="UP000000437">
    <property type="component" value="Chromosome 19"/>
</dbReference>
<dbReference type="RefSeq" id="XP_073787837.1">
    <property type="nucleotide sequence ID" value="XM_073931736.1"/>
</dbReference>
<evidence type="ECO:0000313" key="1">
    <source>
        <dbReference type="Proteomes" id="UP000000437"/>
    </source>
</evidence>
<sequence>MGTSVCCWILCFCISAVQTINGFLQFQSPALAHVSVGVSVELSCTFEQKVQYCFNAVLWQKLNLRTGQFMTVISPYENHVLGLDGKSCVLTLNNLTSKDSGLYVCITHFNSMAMIGNGSRVIVTRDDCVPELSILYSPPEADSPSVQLQCLVFGVVPFQVRVFWVIGEKVHSGWTESAWTNDTDSATEFTRAHLSVPADEWTEAEEIQCCVEYKSQNFSKSLKLSLLGFPRTSWLIYCSCGSVFLCMAVAFIVCLCQGKQSAGTEDISSVMFYPVDHFRLEQKLGPKKIKDVSGDQSY</sequence>
<gene>
    <name evidence="2" type="primary">LOC141379092</name>
</gene>
<protein>
    <submittedName>
        <fullName evidence="2">Uncharacterized protein isoform X1</fullName>
    </submittedName>
</protein>
<name>A0AC58I0T4_DANRE</name>
<evidence type="ECO:0000313" key="2">
    <source>
        <dbReference type="RefSeq" id="XP_073787837.1"/>
    </source>
</evidence>
<reference evidence="2" key="1">
    <citation type="submission" date="2025-08" db="UniProtKB">
        <authorList>
            <consortium name="RefSeq"/>
        </authorList>
    </citation>
    <scope>IDENTIFICATION</scope>
    <source>
        <strain evidence="2">Tuebingen</strain>
        <tissue evidence="2">Fibroblasts and whole tissue</tissue>
    </source>
</reference>
<accession>A0AC58I0T4</accession>
<keyword evidence="1" id="KW-1185">Reference proteome</keyword>